<keyword evidence="3" id="KW-0949">S-adenosyl-L-methionine</keyword>
<dbReference type="InterPro" id="IPR040758">
    <property type="entry name" value="PrmC_N"/>
</dbReference>
<keyword evidence="1 5" id="KW-0489">Methyltransferase</keyword>
<evidence type="ECO:0000313" key="5">
    <source>
        <dbReference type="EMBL" id="PIT86381.1"/>
    </source>
</evidence>
<dbReference type="GO" id="GO:0032259">
    <property type="term" value="P:methylation"/>
    <property type="evidence" value="ECO:0007669"/>
    <property type="project" value="UniProtKB-KW"/>
</dbReference>
<gene>
    <name evidence="5" type="primary">prmC</name>
    <name evidence="5" type="ORF">COU33_03500</name>
</gene>
<dbReference type="InterPro" id="IPR019874">
    <property type="entry name" value="RF_methyltr_PrmC"/>
</dbReference>
<dbReference type="AlphaFoldDB" id="A0A2M6W0S5"/>
<dbReference type="NCBIfam" id="TIGR03534">
    <property type="entry name" value="RF_mod_PrmC"/>
    <property type="match status" value="1"/>
</dbReference>
<evidence type="ECO:0000256" key="3">
    <source>
        <dbReference type="ARBA" id="ARBA00022691"/>
    </source>
</evidence>
<sequence length="289" mass="32342">MTIATLLQQTKTPSRTEASLLLCHVLTQKKEFLITHSDDTVSFWQQRAYKRLVKQRTNGTPLAYLVGHKEFYGLDFLVNKHTLVPRPETELLVELALQEQARHADAQTVCIDVGTGSGCIPIAMQANMTVHADVPTVCYATDTSYAALKVAYKNAAKHTARVTFFYGNLLEPVLHRLQGLNDHTHIIITANLPYLTEEQFQNEPSIQKEPKSALVAQDTGLALYKELLTQVQPLVAHVSLPISVFMEIDPGQAERLSGYVKKIFPMGQTHLYKDLTGKNRVLKVQFSCV</sequence>
<dbReference type="PANTHER" id="PTHR18895">
    <property type="entry name" value="HEMK METHYLTRANSFERASE"/>
    <property type="match status" value="1"/>
</dbReference>
<evidence type="ECO:0000256" key="1">
    <source>
        <dbReference type="ARBA" id="ARBA00022603"/>
    </source>
</evidence>
<evidence type="ECO:0000313" key="6">
    <source>
        <dbReference type="Proteomes" id="UP000229362"/>
    </source>
</evidence>
<organism evidence="5 6">
    <name type="scientific">Candidatus Magasanikbacteria bacterium CG10_big_fil_rev_8_21_14_0_10_43_6</name>
    <dbReference type="NCBI Taxonomy" id="1974650"/>
    <lineage>
        <taxon>Bacteria</taxon>
        <taxon>Candidatus Magasanikiibacteriota</taxon>
    </lineage>
</organism>
<dbReference type="Pfam" id="PF17827">
    <property type="entry name" value="PrmC_N"/>
    <property type="match status" value="1"/>
</dbReference>
<dbReference type="SUPFAM" id="SSF53335">
    <property type="entry name" value="S-adenosyl-L-methionine-dependent methyltransferases"/>
    <property type="match status" value="1"/>
</dbReference>
<proteinExistence type="predicted"/>
<dbReference type="NCBIfam" id="TIGR00536">
    <property type="entry name" value="hemK_fam"/>
    <property type="match status" value="1"/>
</dbReference>
<dbReference type="InterPro" id="IPR004556">
    <property type="entry name" value="HemK-like"/>
</dbReference>
<dbReference type="EMBL" id="PFBZ01000151">
    <property type="protein sequence ID" value="PIT86381.1"/>
    <property type="molecule type" value="Genomic_DNA"/>
</dbReference>
<keyword evidence="2 5" id="KW-0808">Transferase</keyword>
<name>A0A2M6W0S5_9BACT</name>
<dbReference type="Gene3D" id="1.10.8.10">
    <property type="entry name" value="DNA helicase RuvA subunit, C-terminal domain"/>
    <property type="match status" value="1"/>
</dbReference>
<dbReference type="InterPro" id="IPR029063">
    <property type="entry name" value="SAM-dependent_MTases_sf"/>
</dbReference>
<dbReference type="PANTHER" id="PTHR18895:SF74">
    <property type="entry name" value="MTRF1L RELEASE FACTOR GLUTAMINE METHYLTRANSFERASE"/>
    <property type="match status" value="1"/>
</dbReference>
<dbReference type="GO" id="GO:0008276">
    <property type="term" value="F:protein methyltransferase activity"/>
    <property type="evidence" value="ECO:0007669"/>
    <property type="project" value="InterPro"/>
</dbReference>
<protein>
    <submittedName>
        <fullName evidence="5">Peptide chain release factor N(5)-glutamine methyltransferase</fullName>
    </submittedName>
</protein>
<dbReference type="Proteomes" id="UP000229362">
    <property type="component" value="Unassembled WGS sequence"/>
</dbReference>
<evidence type="ECO:0000256" key="2">
    <source>
        <dbReference type="ARBA" id="ARBA00022679"/>
    </source>
</evidence>
<accession>A0A2M6W0S5</accession>
<reference evidence="6" key="1">
    <citation type="submission" date="2017-09" db="EMBL/GenBank/DDBJ databases">
        <title>Depth-based differentiation of microbial function through sediment-hosted aquifers and enrichment of novel symbionts in the deep terrestrial subsurface.</title>
        <authorList>
            <person name="Probst A.J."/>
            <person name="Ladd B."/>
            <person name="Jarett J.K."/>
            <person name="Geller-Mcgrath D.E."/>
            <person name="Sieber C.M.K."/>
            <person name="Emerson J.B."/>
            <person name="Anantharaman K."/>
            <person name="Thomas B.C."/>
            <person name="Malmstrom R."/>
            <person name="Stieglmeier M."/>
            <person name="Klingl A."/>
            <person name="Woyke T."/>
            <person name="Ryan C.M."/>
            <person name="Banfield J.F."/>
        </authorList>
    </citation>
    <scope>NUCLEOTIDE SEQUENCE [LARGE SCALE GENOMIC DNA]</scope>
</reference>
<dbReference type="InterPro" id="IPR050320">
    <property type="entry name" value="N5-glutamine_MTase"/>
</dbReference>
<dbReference type="Gene3D" id="3.40.50.150">
    <property type="entry name" value="Vaccinia Virus protein VP39"/>
    <property type="match status" value="1"/>
</dbReference>
<evidence type="ECO:0000259" key="4">
    <source>
        <dbReference type="Pfam" id="PF17827"/>
    </source>
</evidence>
<comment type="caution">
    <text evidence="5">The sequence shown here is derived from an EMBL/GenBank/DDBJ whole genome shotgun (WGS) entry which is preliminary data.</text>
</comment>
<feature type="domain" description="Release factor glutamine methyltransferase N-terminal" evidence="4">
    <location>
        <begin position="12"/>
        <end position="67"/>
    </location>
</feature>